<proteinExistence type="predicted"/>
<dbReference type="RefSeq" id="WP_021170168.1">
    <property type="nucleotide sequence ID" value="NZ_CTRP01000014.1"/>
</dbReference>
<name>A0A0U1L4B3_9FIRM</name>
<keyword evidence="3" id="KW-1185">Reference proteome</keyword>
<evidence type="ECO:0000313" key="2">
    <source>
        <dbReference type="EMBL" id="CQR74159.1"/>
    </source>
</evidence>
<reference evidence="3" key="1">
    <citation type="submission" date="2015-03" db="EMBL/GenBank/DDBJ databases">
        <authorList>
            <person name="Nijsse Bart"/>
        </authorList>
    </citation>
    <scope>NUCLEOTIDE SEQUENCE [LARGE SCALE GENOMIC DNA]</scope>
</reference>
<evidence type="ECO:0000256" key="1">
    <source>
        <dbReference type="SAM" id="MobiDB-lite"/>
    </source>
</evidence>
<dbReference type="AlphaFoldDB" id="A0A0U1L4B3"/>
<dbReference type="Proteomes" id="UP000049855">
    <property type="component" value="Unassembled WGS sequence"/>
</dbReference>
<protein>
    <submittedName>
        <fullName evidence="2">Uncharacterized protein</fullName>
    </submittedName>
</protein>
<sequence length="115" mass="12607">MYDRTQGKQIDTSSLLGAKCGEPKDMPTGRINECLADISDSLHRTNKLLAEIEDTVFCPRPAETCSGSIEAPCPNETTVYLELSHIQVKVNDYNQRLDEVLAALRGQLGGSLKLV</sequence>
<gene>
    <name evidence="2" type="ORF">SpAn4DRAFT_0621</name>
</gene>
<feature type="region of interest" description="Disordered" evidence="1">
    <location>
        <begin position="1"/>
        <end position="24"/>
    </location>
</feature>
<organism evidence="2 3">
    <name type="scientific">Sporomusa ovata</name>
    <dbReference type="NCBI Taxonomy" id="2378"/>
    <lineage>
        <taxon>Bacteria</taxon>
        <taxon>Bacillati</taxon>
        <taxon>Bacillota</taxon>
        <taxon>Negativicutes</taxon>
        <taxon>Selenomonadales</taxon>
        <taxon>Sporomusaceae</taxon>
        <taxon>Sporomusa</taxon>
    </lineage>
</organism>
<dbReference type="EMBL" id="CTRP01000014">
    <property type="protein sequence ID" value="CQR74159.1"/>
    <property type="molecule type" value="Genomic_DNA"/>
</dbReference>
<evidence type="ECO:0000313" key="3">
    <source>
        <dbReference type="Proteomes" id="UP000049855"/>
    </source>
</evidence>
<accession>A0A0U1L4B3</accession>